<accession>A0A835KGR2</accession>
<organism evidence="1 2">
    <name type="scientific">Digitaria exilis</name>
    <dbReference type="NCBI Taxonomy" id="1010633"/>
    <lineage>
        <taxon>Eukaryota</taxon>
        <taxon>Viridiplantae</taxon>
        <taxon>Streptophyta</taxon>
        <taxon>Embryophyta</taxon>
        <taxon>Tracheophyta</taxon>
        <taxon>Spermatophyta</taxon>
        <taxon>Magnoliopsida</taxon>
        <taxon>Liliopsida</taxon>
        <taxon>Poales</taxon>
        <taxon>Poaceae</taxon>
        <taxon>PACMAD clade</taxon>
        <taxon>Panicoideae</taxon>
        <taxon>Panicodae</taxon>
        <taxon>Paniceae</taxon>
        <taxon>Anthephorinae</taxon>
        <taxon>Digitaria</taxon>
    </lineage>
</organism>
<dbReference type="AlphaFoldDB" id="A0A835KGR2"/>
<evidence type="ECO:0000313" key="1">
    <source>
        <dbReference type="EMBL" id="KAF8728909.1"/>
    </source>
</evidence>
<evidence type="ECO:0000313" key="2">
    <source>
        <dbReference type="Proteomes" id="UP000636709"/>
    </source>
</evidence>
<proteinExistence type="predicted"/>
<comment type="caution">
    <text evidence="1">The sequence shown here is derived from an EMBL/GenBank/DDBJ whole genome shotgun (WGS) entry which is preliminary data.</text>
</comment>
<dbReference type="Proteomes" id="UP000636709">
    <property type="component" value="Unassembled WGS sequence"/>
</dbReference>
<gene>
    <name evidence="1" type="ORF">HU200_018205</name>
</gene>
<reference evidence="1" key="1">
    <citation type="submission" date="2020-07" db="EMBL/GenBank/DDBJ databases">
        <title>Genome sequence and genetic diversity analysis of an under-domesticated orphan crop, white fonio (Digitaria exilis).</title>
        <authorList>
            <person name="Bennetzen J.L."/>
            <person name="Chen S."/>
            <person name="Ma X."/>
            <person name="Wang X."/>
            <person name="Yssel A.E.J."/>
            <person name="Chaluvadi S.R."/>
            <person name="Johnson M."/>
            <person name="Gangashetty P."/>
            <person name="Hamidou F."/>
            <person name="Sanogo M.D."/>
            <person name="Zwaenepoel A."/>
            <person name="Wallace J."/>
            <person name="Van De Peer Y."/>
            <person name="Van Deynze A."/>
        </authorList>
    </citation>
    <scope>NUCLEOTIDE SEQUENCE</scope>
    <source>
        <tissue evidence="1">Leaves</tissue>
    </source>
</reference>
<protein>
    <submittedName>
        <fullName evidence="1">Uncharacterized protein</fullName>
    </submittedName>
</protein>
<sequence>MMGSRSFQLGSSIQLLVRSHQHFLLVLSRIRTRKVRKKN</sequence>
<keyword evidence="2" id="KW-1185">Reference proteome</keyword>
<name>A0A835KGR2_9POAL</name>
<dbReference type="EMBL" id="JACEFO010001626">
    <property type="protein sequence ID" value="KAF8728909.1"/>
    <property type="molecule type" value="Genomic_DNA"/>
</dbReference>